<keyword evidence="2" id="KW-1185">Reference proteome</keyword>
<evidence type="ECO:0000313" key="1">
    <source>
        <dbReference type="EMBL" id="MUH60042.1"/>
    </source>
</evidence>
<reference evidence="1 2" key="1">
    <citation type="submission" date="2019-09" db="EMBL/GenBank/DDBJ databases">
        <title>Bifidobacterium canis sp. nov., isolated from the digestive tract of German Shepherd dog puppy.</title>
        <authorList>
            <person name="Bunesova V."/>
        </authorList>
    </citation>
    <scope>NUCLEOTIDE SEQUENCE [LARGE SCALE GENOMIC DNA]</scope>
    <source>
        <strain evidence="1 2">GSD1FS</strain>
    </source>
</reference>
<sequence>MQDPNEDGYEVVRAFDTDGRYVFNGDYKSSSIYHYSPYTDGMIQKYCSDPAIWNLWEVVSFNDLCKLYSFYLKRSNLKDNVTHFNKSVRLLRNAAAHNNCLLIGISEK</sequence>
<dbReference type="Pfam" id="PF07751">
    <property type="entry name" value="Abi_2"/>
    <property type="match status" value="1"/>
</dbReference>
<dbReference type="EMBL" id="WNLP01000007">
    <property type="protein sequence ID" value="MUH60042.1"/>
    <property type="molecule type" value="Genomic_DNA"/>
</dbReference>
<dbReference type="Proteomes" id="UP000487882">
    <property type="component" value="Unassembled WGS sequence"/>
</dbReference>
<name>A0A7K1J619_9BIFI</name>
<proteinExistence type="predicted"/>
<dbReference type="InterPro" id="IPR011664">
    <property type="entry name" value="Abi_system_AbiD/AbiF-like"/>
</dbReference>
<accession>A0A7K1J619</accession>
<protein>
    <submittedName>
        <fullName evidence="1">Abi-like protein</fullName>
    </submittedName>
</protein>
<evidence type="ECO:0000313" key="2">
    <source>
        <dbReference type="Proteomes" id="UP000487882"/>
    </source>
</evidence>
<organism evidence="1 2">
    <name type="scientific">Bifidobacterium canis</name>
    <dbReference type="NCBI Taxonomy" id="2610880"/>
    <lineage>
        <taxon>Bacteria</taxon>
        <taxon>Bacillati</taxon>
        <taxon>Actinomycetota</taxon>
        <taxon>Actinomycetes</taxon>
        <taxon>Bifidobacteriales</taxon>
        <taxon>Bifidobacteriaceae</taxon>
        <taxon>Bifidobacterium</taxon>
    </lineage>
</organism>
<dbReference type="AlphaFoldDB" id="A0A7K1J619"/>
<gene>
    <name evidence="1" type="ORF">GSD1FS_1393</name>
</gene>
<comment type="caution">
    <text evidence="1">The sequence shown here is derived from an EMBL/GenBank/DDBJ whole genome shotgun (WGS) entry which is preliminary data.</text>
</comment>